<protein>
    <submittedName>
        <fullName evidence="2">ATPase</fullName>
    </submittedName>
</protein>
<name>A0A1W1CEA6_9ZZZZ</name>
<evidence type="ECO:0000313" key="2">
    <source>
        <dbReference type="EMBL" id="SFV64104.1"/>
    </source>
</evidence>
<reference evidence="2" key="1">
    <citation type="submission" date="2016-10" db="EMBL/GenBank/DDBJ databases">
        <authorList>
            <person name="de Groot N.N."/>
        </authorList>
    </citation>
    <scope>NUCLEOTIDE SEQUENCE</scope>
</reference>
<proteinExistence type="predicted"/>
<gene>
    <name evidence="2" type="ORF">MNB_SM-6-982</name>
</gene>
<dbReference type="PANTHER" id="PTHR42990:SF1">
    <property type="entry name" value="AAA+ ATPASE DOMAIN-CONTAINING PROTEIN"/>
    <property type="match status" value="1"/>
</dbReference>
<dbReference type="InterPro" id="IPR041682">
    <property type="entry name" value="AAA_14"/>
</dbReference>
<feature type="domain" description="AAA" evidence="1">
    <location>
        <begin position="34"/>
        <end position="153"/>
    </location>
</feature>
<dbReference type="PANTHER" id="PTHR42990">
    <property type="entry name" value="ATPASE"/>
    <property type="match status" value="1"/>
</dbReference>
<evidence type="ECO:0000259" key="1">
    <source>
        <dbReference type="Pfam" id="PF13173"/>
    </source>
</evidence>
<dbReference type="InterPro" id="IPR027417">
    <property type="entry name" value="P-loop_NTPase"/>
</dbReference>
<dbReference type="Gene3D" id="3.40.50.300">
    <property type="entry name" value="P-loop containing nucleotide triphosphate hydrolases"/>
    <property type="match status" value="1"/>
</dbReference>
<dbReference type="EMBL" id="FPHK01000075">
    <property type="protein sequence ID" value="SFV64104.1"/>
    <property type="molecule type" value="Genomic_DNA"/>
</dbReference>
<dbReference type="AlphaFoldDB" id="A0A1W1CEA6"/>
<sequence>MNISYFTRKQELILAKIETKFIRKKYFDILNSNERLIALIGARGVGKTTLLFQYIKANNTKSLYMTGDDIEFTNSSIYTLADEFYALGGRVIVIDEVHKYKNWVQEIKNIYDSFPDLTIRISGSSMINILYEKYDLSRRLVIHTLPVLSFKEYFEIQKGITLTSYTLQEILSNSSEISKELVFQYEDLYAEFKNYLQYGAYPFYLEGVESFNAKLFNALEKIIHEDIPSLNKIDYSHISIFEKLIFFVVSANKPFSVNVAALAREFEVSEPTLYTYLGILDKTAIFKSMRKASTKVSKKPQKILFANSNILYAYADKINLELDIGTIRETFFVNCFDNIFYSDIGDFKVDKYIFEVGGRNKNFSQIKDKENSFLAIDIDFTSNNNKIPLWLFSFIKI</sequence>
<dbReference type="SUPFAM" id="SSF52540">
    <property type="entry name" value="P-loop containing nucleoside triphosphate hydrolases"/>
    <property type="match status" value="1"/>
</dbReference>
<accession>A0A1W1CEA6</accession>
<organism evidence="2">
    <name type="scientific">hydrothermal vent metagenome</name>
    <dbReference type="NCBI Taxonomy" id="652676"/>
    <lineage>
        <taxon>unclassified sequences</taxon>
        <taxon>metagenomes</taxon>
        <taxon>ecological metagenomes</taxon>
    </lineage>
</organism>
<dbReference type="Pfam" id="PF13173">
    <property type="entry name" value="AAA_14"/>
    <property type="match status" value="1"/>
</dbReference>